<dbReference type="GO" id="GO:0030424">
    <property type="term" value="C:axon"/>
    <property type="evidence" value="ECO:0007669"/>
    <property type="project" value="UniProtKB-SubCell"/>
</dbReference>
<feature type="compositionally biased region" description="Acidic residues" evidence="15">
    <location>
        <begin position="2764"/>
        <end position="2773"/>
    </location>
</feature>
<feature type="compositionally biased region" description="Basic and acidic residues" evidence="15">
    <location>
        <begin position="1748"/>
        <end position="1763"/>
    </location>
</feature>
<comment type="pathway">
    <text evidence="3">Protein modification; protein ubiquitination.</text>
</comment>
<keyword evidence="9 14" id="KW-0863">Zinc-finger</keyword>
<feature type="compositionally biased region" description="Basic and acidic residues" evidence="15">
    <location>
        <begin position="2037"/>
        <end position="2050"/>
    </location>
</feature>
<feature type="compositionally biased region" description="Basic and acidic residues" evidence="15">
    <location>
        <begin position="2754"/>
        <end position="2763"/>
    </location>
</feature>
<feature type="region of interest" description="Disordered" evidence="15">
    <location>
        <begin position="1879"/>
        <end position="1993"/>
    </location>
</feature>
<evidence type="ECO:0000256" key="12">
    <source>
        <dbReference type="ARBA" id="ARBA00023273"/>
    </source>
</evidence>
<evidence type="ECO:0000256" key="2">
    <source>
        <dbReference type="ARBA" id="ARBA00004489"/>
    </source>
</evidence>
<comment type="catalytic activity">
    <reaction evidence="1">
        <text>[E2 ubiquitin-conjugating enzyme]-S-ubiquitinyl-L-cysteine + [acceptor protein]-L-threonine = [E2 ubiquitin-conjugating enzyme]-L-cysteine + [acceptor protein]-3-O-ubiquitinyl-L-threonine.</text>
        <dbReference type="EC" id="2.3.2.33"/>
    </reaction>
</comment>
<evidence type="ECO:0000256" key="10">
    <source>
        <dbReference type="ARBA" id="ARBA00022786"/>
    </source>
</evidence>
<sequence>MYSSFLILLFVSGYGGGWGYSGHSVEALRFSVDVDVLLGGLGLFGGRGEYNAKIKLYELGSKAAEYEPDGELLAESDDITFECGAREKFPILFDEPVPLTAGCWYVAWARVNGPSSDCGSGGQTSITTDDQVTFQFMSSKKSNNGTDINAGQIPQLLYKLPQPDISSSGGLSSQTEPVHILTPRFSNTVNTEVFKSLLRLLDWSWNKLAEGILVALKQGGKRLLDFALDLERLMYIATACLRLLRSYVCEVYPSPSAFSKKQPTENGQLPESIAACCDLLRLILSNSTQPSIQRLMDRTTTTAAETQRLRALWESILTECHRTFVSCFHAFYPSAQLKWMFLCELLGSMGSAEQAEPNGNLLGAVLEALCHPSVRLSSVLPILRDRDRDGEVPNVLTKQCSMEDASPLAGAAASAIAAEVSSNSVELVALMEERIQLDGVRSSPNFHEILDRLLNILITPVQQALSKKQSTCYPLLVSNTSRLLACVIAELSAAAISSDGESQATGRPLFCTPTRYGRVSQGRGWSTGNGTPDAVCFSVDKPGILIAGFCIYGGGGHYNYELELLDGSETGADGHSHRWNSLELVKGSYGPSDLVNDVAEVKFDRPVAVKEGVKYAVRLRNHGNRTVNGDAGTTHVKCPDGVVFTFSSCPLSSNGTSQTRGQVPQILYFNTAADTEHTQTESHSVVLERQARKSALSITSIIIKAATELLHQAQGLQDAELSEVLGSAHLFISLLPLVLAHIGPVAVSDPKSAVQILDLIQELLPPVAAINLQFSPPTDSASAIAGHALDNIASQSGEAGGGVTTSSHYAVVESDHPYKAATVANYKVTFPETVQWMLLEFDPMCGTAQPEDGLQLYIPARGVSSAPKAAPSASSTTIKKSTGEESADELQVSHWPVLSRFHGGSNWPTSAVILPGNEVNFSLETASDYMKDEKASTYGFKCAIVGYEWSANEEGLVQLEKELAYLGGMCAGSLLRKDIVLPPVMGEDGEEEVEPIAEVAQQVFGAHSGLLGKGFALPNPPSIHQALEGSLPLSTQSNERAFLKDFVQCMHGTSGGRLARWMQPESYVDPRQCDIVFQREDIRCSMPTIVSIMSRDQYGSLVYVPNLKVEVEAVPLGKREKTYHGAKLFKSTAPGEKDMTFGGHPAPKLDVPYEATIRKDSMAYNSITMMKEYELYSFEELRYASLPVTRPHESMLVRDNSDGSYSGNWTPSSMGLYAVHVTIDGYQLDEVPQIEVNEPPQGVLPPNPTAKKTVQPTSKVRKFVMKQSRGLRIRSSPSLHSEEIGIVEVNGVITFVDEVHNEDGVWVRLNTETIEKYCRSNGHREGWCLQYNQHIGKTMLVPVEEPKSIYDDKLKENKGTLTSSPVSAAATSSAAAAAGATAAAAAGPKAMAKVPTRVPARPATGGPGMYQVTNCGASGHNIRCRASIKATPIGMMVLGNQVSVTQEMAQADGSVWVKLDKESMAHYCENTEGEAWSLAQGKGLMYLIHEADLTSADKEQARKCVRPFLFFGDNKHGSKNSGFDFRNAQATPAMGFATTNLAPFMFGASKPKPASDQNGEEEQVGIAEIGPKMSNLAMETPKHKPVGLPGHGAVGMANGFAGNGIDPLEEFEVGGPSPPHNADVPGPSAGGAAAAGHQPSFKRPGIDFETGAEELSPFRNSNHRDIINSNGLPERKASLGGDSPSPFKVDSGIQQPKDQLSGAEGRVLESSPQRTPKGHFSIGVSDGQASPKSGMSPKQGRKSRTAFGKRDRTASPSSKERSPARIKSSITKTEIKENAQSAIATSVAECARCVFAAFLWHEGLVHDAMACASFLKFNPHLGKQTSQQQRDIQRETKLKNRHSMDFSKSLNDGTFFSEVKNSSRDIMNQNETDPSCSLIHASERKEAVPDTLTATTEESSKTAPAIQHLAEKLAKASPMSPPKLPPKHHLKGSPSPGPKVKKQQGTVLLKTDNSGSSSDTELRERASSTGSDSVNQKNAVRDSESLRPTKESQLPSVLPVTLKHLLSFWEELTQATINIASQQLVLPSPAPITKSRSRIEQKIREKEKEPKGKKRREKSVRGGRGNLFGEAAGVPVGGSDRETVCDLCHGVFPHPVTYHMRQSHPGCGRHAGGQGYNSSGHYCGGWAGNCGDGGVGGSSWYLMCERCREKYIRERQDKLKEKVKKQRKKLPPLKTPKMLPPLEAHHVMKANAMFLLDLASAAGPTFPGTSPMRKSTRFDLPILSETEALNSQFPPVPFQFVKLMRRGSVSECPTLPMEERPLHMLPRAESEMAVPLVKSASVDSKRLDDGLDNSKRVSYFRSISMTGQVGSQGEPKSKTRRRNNSSSSSEDGSSLLRRPSCLLAKLIEGGSKGCRALHRPVMSFIVQRHDLEGLQLAMKQALRKASCRVYALQALNWLLRSVTQLTSLHDLLWHYVGALTPLSPDKDDEAEAAAAGPDKGKGKEEKKEKKVSEQQQDFDGLMCEHPLSDITVAGEAVHPLPTAFHTLLQTVADMMMLLPHGSALQQMAMRCWCLRFRPADHVFLHHSHVFSNINQILSRSDSQEGEGEDSVASSNDSLPASLNTAKVELLRDVTNATELQVSSRAAMLPSLTDGSTETFWESGDEDRNRTKSITVTCNEGLVPRMVAVHVDNSRDLGNKVTGMTFFTGPNPDSLQRTLNSSMEARHVGWVTCNLDLCPDRPKVIKVELKGPDSHLRVRQVKVLGQNEGENLSTGPQQSAQALQQKNCEAETLRVFRLLTSQVFGKLLSDEESGEDRMEENGEKQDDDSSDIGDPDLREHMVGILFSRSKLTNLQKQVCSHIVQAIRKETAKMREEWEASLASKAPATVLSPTEDPQPFLSADAYCFELLSMVLALSGSSVGRIYVAQQAALLQDLLALLHTGTPRVQRQVTSIIRRLLPEIPPAHFAKLTGVTALPPADLSILTQSTADKTNESFSEDSNVGILDIFLACIAKTLTVQTKVKGAGAAGVGGQIPGLMMSSNSSSSGSGGGGKGTQSLTLARLQQQQLIAANSAAGTSAATEESPSKRSSKGRWWMRGSMSHNIAERVIGLIKDMSAGKLSEVWATVTKGAIAEAVLSLTKLDETRRQPAECIKTHTLWLSLSSLCVLETEHVERLSSSQWGHSKEAGAIKQKPTCDNHDDGETPAIILCNECGNLCAECDKVLHLHRRTRSHQRKVFKEEEEAIKVDLHEGCGRSKLFWVMTLADSKTLKAMVEFKEAASGNTASAAAGSAVGTCRFCGSMATSGLLAVGSVCDDPDCQRHIRSACTKTLSCGHLCGGVKEEESCLPCLHGCSRDATLKQDADDMCMICFTEALACAPAIQLDCGHVFHKHCCQNVLERQWVGPRITFGFSQCPICKADMQHNVLRDVLAPIVDLQADVRRKALMRMEYEGLHNCEAITTPGARFYNDPAGFAMNRYAYYVCFKCKKAYYGGEARCDQDLGVQGDYDPTELVCGACSDVSRAQMCPKHGTDFLEYKCRYCCSVAVFFCFGRTHFCNACHDDFQRITSIPKPDLPHCPAGPRAKQLEGDECPLHVEHPVTGEEFALGCGVCRNAHTF</sequence>
<feature type="region of interest" description="Disordered" evidence="15">
    <location>
        <begin position="2032"/>
        <end position="2066"/>
    </location>
</feature>
<feature type="chain" id="PRO_5037113062" description="RCR-type E3 ubiquitin transferase" evidence="16">
    <location>
        <begin position="20"/>
        <end position="3556"/>
    </location>
</feature>
<dbReference type="InterPro" id="IPR014756">
    <property type="entry name" value="Ig_E-set"/>
</dbReference>
<dbReference type="GO" id="GO:0005886">
    <property type="term" value="C:plasma membrane"/>
    <property type="evidence" value="ECO:0007669"/>
    <property type="project" value="TreeGrafter"/>
</dbReference>
<organism evidence="19 20">
    <name type="scientific">Patiria miniata</name>
    <name type="common">Bat star</name>
    <name type="synonym">Asterina miniata</name>
    <dbReference type="NCBI Taxonomy" id="46514"/>
    <lineage>
        <taxon>Eukaryota</taxon>
        <taxon>Metazoa</taxon>
        <taxon>Echinodermata</taxon>
        <taxon>Eleutherozoa</taxon>
        <taxon>Asterozoa</taxon>
        <taxon>Asteroidea</taxon>
        <taxon>Valvatacea</taxon>
        <taxon>Valvatida</taxon>
        <taxon>Asterinidae</taxon>
        <taxon>Patiria</taxon>
    </lineage>
</organism>
<dbReference type="CDD" id="cd19799">
    <property type="entry name" value="Bbox2_MYCBP2"/>
    <property type="match status" value="1"/>
</dbReference>
<dbReference type="EnsemblMetazoa" id="XM_038207307.1">
    <property type="protein sequence ID" value="XP_038063235.1"/>
    <property type="gene ID" value="LOC119733946"/>
</dbReference>
<evidence type="ECO:0000256" key="13">
    <source>
        <dbReference type="PROSITE-ProRule" id="PRU00087"/>
    </source>
</evidence>
<keyword evidence="6" id="KW-0808">Transferase</keyword>
<dbReference type="PROSITE" id="PS51284">
    <property type="entry name" value="DOC"/>
    <property type="match status" value="1"/>
</dbReference>
<feature type="compositionally biased region" description="Polar residues" evidence="15">
    <location>
        <begin position="1967"/>
        <end position="1978"/>
    </location>
</feature>
<dbReference type="Gene3D" id="3.30.40.10">
    <property type="entry name" value="Zinc/RING finger domain, C3HC4 (zinc finger)"/>
    <property type="match status" value="1"/>
</dbReference>
<proteinExistence type="inferred from homology"/>
<dbReference type="Gene3D" id="2.60.120.820">
    <property type="entry name" value="PHR domain"/>
    <property type="match status" value="2"/>
</dbReference>
<dbReference type="SUPFAM" id="SSF57850">
    <property type="entry name" value="RING/U-box"/>
    <property type="match status" value="1"/>
</dbReference>
<dbReference type="PROSITE" id="PS50089">
    <property type="entry name" value="ZF_RING_2"/>
    <property type="match status" value="1"/>
</dbReference>
<feature type="region of interest" description="Disordered" evidence="15">
    <location>
        <begin position="3012"/>
        <end position="3032"/>
    </location>
</feature>
<evidence type="ECO:0000256" key="16">
    <source>
        <dbReference type="SAM" id="SignalP"/>
    </source>
</evidence>
<feature type="domain" description="RING-type" evidence="17">
    <location>
        <begin position="3306"/>
        <end position="3357"/>
    </location>
</feature>
<dbReference type="SUPFAM" id="SSF49785">
    <property type="entry name" value="Galactose-binding domain-like"/>
    <property type="match status" value="1"/>
</dbReference>
<dbReference type="SMART" id="SM00184">
    <property type="entry name" value="RING"/>
    <property type="match status" value="1"/>
</dbReference>
<feature type="compositionally biased region" description="Low complexity" evidence="15">
    <location>
        <begin position="2324"/>
        <end position="2335"/>
    </location>
</feature>
<feature type="domain" description="DOC" evidence="18">
    <location>
        <begin position="2549"/>
        <end position="2729"/>
    </location>
</feature>
<dbReference type="InterPro" id="IPR001841">
    <property type="entry name" value="Znf_RING"/>
</dbReference>
<feature type="region of interest" description="Disordered" evidence="15">
    <location>
        <begin position="1605"/>
        <end position="1771"/>
    </location>
</feature>
<dbReference type="InterPro" id="IPR012983">
    <property type="entry name" value="PHR"/>
</dbReference>
<dbReference type="OMA" id="MAHPGCG"/>
<dbReference type="CTD" id="23077"/>
<evidence type="ECO:0000256" key="7">
    <source>
        <dbReference type="ARBA" id="ARBA00022723"/>
    </source>
</evidence>
<dbReference type="PANTHER" id="PTHR45943:SF1">
    <property type="entry name" value="E3 UBIQUITIN-PROTEIN LIGASE MYCBP2"/>
    <property type="match status" value="1"/>
</dbReference>
<keyword evidence="12" id="KW-0966">Cell projection</keyword>
<keyword evidence="10" id="KW-0833">Ubl conjugation pathway</keyword>
<reference evidence="19" key="1">
    <citation type="submission" date="2022-11" db="UniProtKB">
        <authorList>
            <consortium name="EnsemblMetazoa"/>
        </authorList>
    </citation>
    <scope>IDENTIFICATION</scope>
</reference>
<dbReference type="Gene3D" id="2.60.120.260">
    <property type="entry name" value="Galactose-binding domain-like"/>
    <property type="match status" value="1"/>
</dbReference>
<dbReference type="GO" id="GO:0007411">
    <property type="term" value="P:axon guidance"/>
    <property type="evidence" value="ECO:0007669"/>
    <property type="project" value="TreeGrafter"/>
</dbReference>
<feature type="compositionally biased region" description="Basic and acidic residues" evidence="15">
    <location>
        <begin position="1979"/>
        <end position="1990"/>
    </location>
</feature>
<name>A0A914AGX2_PATMI</name>
<feature type="compositionally biased region" description="Low complexity" evidence="15">
    <location>
        <begin position="3012"/>
        <end position="3022"/>
    </location>
</feature>
<dbReference type="SMART" id="SM01337">
    <property type="entry name" value="APC10"/>
    <property type="match status" value="1"/>
</dbReference>
<dbReference type="InterPro" id="IPR008979">
    <property type="entry name" value="Galactose-bd-like_sf"/>
</dbReference>
<protein>
    <recommendedName>
        <fullName evidence="5">RCR-type E3 ubiquitin transferase</fullName>
        <ecNumber evidence="5">2.3.2.33</ecNumber>
    </recommendedName>
</protein>
<evidence type="ECO:0000256" key="8">
    <source>
        <dbReference type="ARBA" id="ARBA00022737"/>
    </source>
</evidence>
<keyword evidence="16" id="KW-0732">Signal</keyword>
<accession>A0A914AGX2</accession>
<feature type="region of interest" description="Disordered" evidence="15">
    <location>
        <begin position="2426"/>
        <end position="2458"/>
    </location>
</feature>
<dbReference type="GO" id="GO:0008270">
    <property type="term" value="F:zinc ion binding"/>
    <property type="evidence" value="ECO:0007669"/>
    <property type="project" value="UniProtKB-KW"/>
</dbReference>
<dbReference type="GO" id="GO:0005634">
    <property type="term" value="C:nucleus"/>
    <property type="evidence" value="ECO:0007669"/>
    <property type="project" value="TreeGrafter"/>
</dbReference>
<evidence type="ECO:0000256" key="4">
    <source>
        <dbReference type="ARBA" id="ARBA00005415"/>
    </source>
</evidence>
<evidence type="ECO:0000256" key="15">
    <source>
        <dbReference type="SAM" id="MobiDB-lite"/>
    </source>
</evidence>
<evidence type="ECO:0000256" key="6">
    <source>
        <dbReference type="ARBA" id="ARBA00022679"/>
    </source>
</evidence>
<comment type="subcellular location">
    <subcellularLocation>
        <location evidence="2">Cell projection</location>
        <location evidence="2">Axon</location>
    </subcellularLocation>
</comment>
<feature type="signal peptide" evidence="16">
    <location>
        <begin position="1"/>
        <end position="19"/>
    </location>
</feature>
<dbReference type="EC" id="2.3.2.33" evidence="5"/>
<dbReference type="OrthoDB" id="6050183at2759"/>
<evidence type="ECO:0000313" key="19">
    <source>
        <dbReference type="EnsemblMetazoa" id="XP_038063235.1"/>
    </source>
</evidence>
<feature type="compositionally biased region" description="Basic and acidic residues" evidence="15">
    <location>
        <begin position="2438"/>
        <end position="2452"/>
    </location>
</feature>
<feature type="repeat" description="Filamin" evidence="13">
    <location>
        <begin position="1197"/>
        <end position="1232"/>
    </location>
</feature>
<comment type="similarity">
    <text evidence="4">Belongs to the RING-Cys relay (RCR) family.</text>
</comment>
<dbReference type="InterPro" id="IPR004939">
    <property type="entry name" value="APC_su10/DOC_dom"/>
</dbReference>
<dbReference type="GO" id="GO:0061630">
    <property type="term" value="F:ubiquitin protein ligase activity"/>
    <property type="evidence" value="ECO:0007669"/>
    <property type="project" value="UniProtKB-EC"/>
</dbReference>
<dbReference type="RefSeq" id="XP_038063235.1">
    <property type="nucleotide sequence ID" value="XM_038207307.1"/>
</dbReference>
<dbReference type="InterPro" id="IPR017868">
    <property type="entry name" value="Filamin/ABP280_repeat-like"/>
</dbReference>
<evidence type="ECO:0000256" key="5">
    <source>
        <dbReference type="ARBA" id="ARBA00012249"/>
    </source>
</evidence>
<evidence type="ECO:0000313" key="20">
    <source>
        <dbReference type="Proteomes" id="UP000887568"/>
    </source>
</evidence>
<dbReference type="Proteomes" id="UP000887568">
    <property type="component" value="Unplaced"/>
</dbReference>
<feature type="compositionally biased region" description="Low complexity" evidence="15">
    <location>
        <begin position="865"/>
        <end position="880"/>
    </location>
</feature>
<evidence type="ECO:0000259" key="17">
    <source>
        <dbReference type="PROSITE" id="PS50089"/>
    </source>
</evidence>
<keyword evidence="7" id="KW-0479">Metal-binding</keyword>
<evidence type="ECO:0000256" key="14">
    <source>
        <dbReference type="PROSITE-ProRule" id="PRU00175"/>
    </source>
</evidence>
<feature type="region of interest" description="Disordered" evidence="15">
    <location>
        <begin position="2748"/>
        <end position="2774"/>
    </location>
</feature>
<dbReference type="CDD" id="cd16463">
    <property type="entry name" value="RING-H2_PHR"/>
    <property type="match status" value="1"/>
</dbReference>
<dbReference type="InterPro" id="IPR038648">
    <property type="entry name" value="PHR_sf"/>
</dbReference>
<dbReference type="PROSITE" id="PS50194">
    <property type="entry name" value="FILAMIN_REPEAT"/>
    <property type="match status" value="1"/>
</dbReference>
<dbReference type="SUPFAM" id="SSF81296">
    <property type="entry name" value="E set domains"/>
    <property type="match status" value="1"/>
</dbReference>
<dbReference type="Pfam" id="PF08005">
    <property type="entry name" value="PHR"/>
    <property type="match status" value="2"/>
</dbReference>
<dbReference type="GeneID" id="119733946"/>
<feature type="region of interest" description="Disordered" evidence="15">
    <location>
        <begin position="865"/>
        <end position="887"/>
    </location>
</feature>
<evidence type="ECO:0000256" key="1">
    <source>
        <dbReference type="ARBA" id="ARBA00000333"/>
    </source>
</evidence>
<evidence type="ECO:0000256" key="11">
    <source>
        <dbReference type="ARBA" id="ARBA00022833"/>
    </source>
</evidence>
<feature type="region of interest" description="Disordered" evidence="15">
    <location>
        <begin position="2307"/>
        <end position="2335"/>
    </location>
</feature>
<dbReference type="PANTHER" id="PTHR45943">
    <property type="entry name" value="E3 UBIQUITIN-PROTEIN LIGASE MYCBP2"/>
    <property type="match status" value="1"/>
</dbReference>
<dbReference type="GO" id="GO:0008582">
    <property type="term" value="P:regulation of synaptic assembly at neuromuscular junction"/>
    <property type="evidence" value="ECO:0007669"/>
    <property type="project" value="TreeGrafter"/>
</dbReference>
<keyword evidence="11" id="KW-0862">Zinc</keyword>
<dbReference type="FunFam" id="3.30.40.10:FF:000078">
    <property type="entry name" value="E3 ubiquitin-protein ligase MYCBP2 isoform X1"/>
    <property type="match status" value="1"/>
</dbReference>
<keyword evidence="8" id="KW-0677">Repeat</keyword>
<evidence type="ECO:0000256" key="9">
    <source>
        <dbReference type="ARBA" id="ARBA00022771"/>
    </source>
</evidence>
<dbReference type="InterPro" id="IPR013083">
    <property type="entry name" value="Znf_RING/FYVE/PHD"/>
</dbReference>
<evidence type="ECO:0000259" key="18">
    <source>
        <dbReference type="PROSITE" id="PS51284"/>
    </source>
</evidence>
<keyword evidence="20" id="KW-1185">Reference proteome</keyword>
<evidence type="ECO:0000256" key="3">
    <source>
        <dbReference type="ARBA" id="ARBA00004906"/>
    </source>
</evidence>